<dbReference type="VEuPathDB" id="FungiDB:CTRG_01474"/>
<feature type="compositionally biased region" description="Polar residues" evidence="1">
    <location>
        <begin position="159"/>
        <end position="172"/>
    </location>
</feature>
<organism evidence="2 3">
    <name type="scientific">Candida tropicalis (strain ATCC MYA-3404 / T1)</name>
    <name type="common">Yeast</name>
    <dbReference type="NCBI Taxonomy" id="294747"/>
    <lineage>
        <taxon>Eukaryota</taxon>
        <taxon>Fungi</taxon>
        <taxon>Dikarya</taxon>
        <taxon>Ascomycota</taxon>
        <taxon>Saccharomycotina</taxon>
        <taxon>Pichiomycetes</taxon>
        <taxon>Debaryomycetaceae</taxon>
        <taxon>Candida/Lodderomyces clade</taxon>
        <taxon>Candida</taxon>
    </lineage>
</organism>
<feature type="compositionally biased region" description="Low complexity" evidence="1">
    <location>
        <begin position="517"/>
        <end position="542"/>
    </location>
</feature>
<keyword evidence="3" id="KW-1185">Reference proteome</keyword>
<evidence type="ECO:0000313" key="2">
    <source>
        <dbReference type="EMBL" id="EER34613.1"/>
    </source>
</evidence>
<evidence type="ECO:0000313" key="3">
    <source>
        <dbReference type="Proteomes" id="UP000002037"/>
    </source>
</evidence>
<dbReference type="AlphaFoldDB" id="C5M6J3"/>
<accession>C5M6J3</accession>
<dbReference type="HOGENOM" id="CLU_489147_0_0_1"/>
<feature type="region of interest" description="Disordered" evidence="1">
    <location>
        <begin position="292"/>
        <end position="358"/>
    </location>
</feature>
<gene>
    <name evidence="2" type="ORF">CTRG_01474</name>
</gene>
<feature type="compositionally biased region" description="Polar residues" evidence="1">
    <location>
        <begin position="22"/>
        <end position="39"/>
    </location>
</feature>
<feature type="region of interest" description="Disordered" evidence="1">
    <location>
        <begin position="246"/>
        <end position="272"/>
    </location>
</feature>
<feature type="compositionally biased region" description="Low complexity" evidence="1">
    <location>
        <begin position="405"/>
        <end position="424"/>
    </location>
</feature>
<dbReference type="Proteomes" id="UP000002037">
    <property type="component" value="Unassembled WGS sequence"/>
</dbReference>
<feature type="region of interest" description="Disordered" evidence="1">
    <location>
        <begin position="405"/>
        <end position="425"/>
    </location>
</feature>
<evidence type="ECO:0000256" key="1">
    <source>
        <dbReference type="SAM" id="MobiDB-lite"/>
    </source>
</evidence>
<proteinExistence type="predicted"/>
<dbReference type="KEGG" id="ctp:CTRG_01474"/>
<dbReference type="RefSeq" id="XP_002547168.1">
    <property type="nucleotide sequence ID" value="XM_002547122.1"/>
</dbReference>
<feature type="compositionally biased region" description="Low complexity" evidence="1">
    <location>
        <begin position="147"/>
        <end position="158"/>
    </location>
</feature>
<feature type="compositionally biased region" description="Polar residues" evidence="1">
    <location>
        <begin position="103"/>
        <end position="114"/>
    </location>
</feature>
<name>C5M6J3_CANTT</name>
<feature type="compositionally biased region" description="Pro residues" evidence="1">
    <location>
        <begin position="118"/>
        <end position="135"/>
    </location>
</feature>
<feature type="compositionally biased region" description="Low complexity" evidence="1">
    <location>
        <begin position="59"/>
        <end position="99"/>
    </location>
</feature>
<dbReference type="GeneID" id="8301362"/>
<feature type="region of interest" description="Disordered" evidence="1">
    <location>
        <begin position="1"/>
        <end position="172"/>
    </location>
</feature>
<dbReference type="eggNOG" id="ENOG502RMNW">
    <property type="taxonomic scope" value="Eukaryota"/>
</dbReference>
<feature type="compositionally biased region" description="Low complexity" evidence="1">
    <location>
        <begin position="10"/>
        <end position="21"/>
    </location>
</feature>
<feature type="compositionally biased region" description="Low complexity" evidence="1">
    <location>
        <begin position="302"/>
        <end position="321"/>
    </location>
</feature>
<dbReference type="OrthoDB" id="4096882at2759"/>
<sequence>MSFTFTRQRSSSVNSLSSNHSMTPCLNNSGASSGLSHPSTPVPSNHLPSQPHHPPNLPPLSTTSHPIPTEHTATSITTTTTSNNNTTTAPSASVSSGTAMETMASTNTTTSNLDSASPLPPPPIPSAPTPTPTPMPASGISTTSQNTSTTPILPPLTSNAISQKDSVTATPNSLRSMSIVSLDRSPRNSIISMDDNLRSHTRNNSTTSLVSLSGHSATHGFTHIHSKQVNGIIGGVVNSSAIISDDDSEFDSSTPSRTIIKPSNRFKRRSNSKDGYLKRDFKFKFDDSINNLHHTHQPPTSPTLMTTLPHSLSGSPTSSSSKLNDPISSPNSLTTGNGSGNSSSSSTSTGGNADKHLKKSKTANLMQQSMYIKRKLAISKDLQLEFYNSVSNNINNTNNNGLSSSLSAISSSTSPLSSTSNNPLSPLPPLSPPIISSELLDSKFFSPLLPNSMSRKSVPAPNIPSTLIPPNLPIMQTLQEQNELINKLNRKWNKSMINDTLKPKELKKDTSSDRILNNTTTNTITTSNGSTNNNSSGSSTNGVHTTMVNPRKRSRRISFDSDYDYESYDDYNYDIYDS</sequence>
<protein>
    <submittedName>
        <fullName evidence="2">Uncharacterized protein</fullName>
    </submittedName>
</protein>
<reference evidence="2 3" key="1">
    <citation type="journal article" date="2009" name="Nature">
        <title>Evolution of pathogenicity and sexual reproduction in eight Candida genomes.</title>
        <authorList>
            <person name="Butler G."/>
            <person name="Rasmussen M.D."/>
            <person name="Lin M.F."/>
            <person name="Santos M.A."/>
            <person name="Sakthikumar S."/>
            <person name="Munro C.A."/>
            <person name="Rheinbay E."/>
            <person name="Grabherr M."/>
            <person name="Forche A."/>
            <person name="Reedy J.L."/>
            <person name="Agrafioti I."/>
            <person name="Arnaud M.B."/>
            <person name="Bates S."/>
            <person name="Brown A.J."/>
            <person name="Brunke S."/>
            <person name="Costanzo M.C."/>
            <person name="Fitzpatrick D.A."/>
            <person name="de Groot P.W."/>
            <person name="Harris D."/>
            <person name="Hoyer L.L."/>
            <person name="Hube B."/>
            <person name="Klis F.M."/>
            <person name="Kodira C."/>
            <person name="Lennard N."/>
            <person name="Logue M.E."/>
            <person name="Martin R."/>
            <person name="Neiman A.M."/>
            <person name="Nikolaou E."/>
            <person name="Quail M.A."/>
            <person name="Quinn J."/>
            <person name="Santos M.C."/>
            <person name="Schmitzberger F.F."/>
            <person name="Sherlock G."/>
            <person name="Shah P."/>
            <person name="Silverstein K.A."/>
            <person name="Skrzypek M.S."/>
            <person name="Soll D."/>
            <person name="Staggs R."/>
            <person name="Stansfield I."/>
            <person name="Stumpf M.P."/>
            <person name="Sudbery P.E."/>
            <person name="Srikantha T."/>
            <person name="Zeng Q."/>
            <person name="Berman J."/>
            <person name="Berriman M."/>
            <person name="Heitman J."/>
            <person name="Gow N.A."/>
            <person name="Lorenz M.C."/>
            <person name="Birren B.W."/>
            <person name="Kellis M."/>
            <person name="Cuomo C.A."/>
        </authorList>
    </citation>
    <scope>NUCLEOTIDE SEQUENCE [LARGE SCALE GENOMIC DNA]</scope>
    <source>
        <strain evidence="3">ATCC MYA-3404 / T1</strain>
    </source>
</reference>
<dbReference type="EMBL" id="GG692396">
    <property type="protein sequence ID" value="EER34613.1"/>
    <property type="molecule type" value="Genomic_DNA"/>
</dbReference>
<feature type="compositionally biased region" description="Low complexity" evidence="1">
    <location>
        <begin position="328"/>
        <end position="352"/>
    </location>
</feature>
<feature type="region of interest" description="Disordered" evidence="1">
    <location>
        <begin position="508"/>
        <end position="553"/>
    </location>
</feature>